<sequence length="104" mass="12201">MGPFRSVEAEPATTTMRREDAQQPAVFQEEHGLAGRGIADGWNDWSREESRDYRNSERKLSRERTDREQSERRKENSAVYIQGRNREPSGVEEKRRAAWDYSDP</sequence>
<evidence type="ECO:0000256" key="1">
    <source>
        <dbReference type="SAM" id="MobiDB-lite"/>
    </source>
</evidence>
<gene>
    <name evidence="2" type="ORF">NDU88_007843</name>
</gene>
<evidence type="ECO:0000313" key="3">
    <source>
        <dbReference type="Proteomes" id="UP001066276"/>
    </source>
</evidence>
<reference evidence="2" key="1">
    <citation type="journal article" date="2022" name="bioRxiv">
        <title>Sequencing and chromosome-scale assembly of the giantPleurodeles waltlgenome.</title>
        <authorList>
            <person name="Brown T."/>
            <person name="Elewa A."/>
            <person name="Iarovenko S."/>
            <person name="Subramanian E."/>
            <person name="Araus A.J."/>
            <person name="Petzold A."/>
            <person name="Susuki M."/>
            <person name="Suzuki K.-i.T."/>
            <person name="Hayashi T."/>
            <person name="Toyoda A."/>
            <person name="Oliveira C."/>
            <person name="Osipova E."/>
            <person name="Leigh N.D."/>
            <person name="Simon A."/>
            <person name="Yun M.H."/>
        </authorList>
    </citation>
    <scope>NUCLEOTIDE SEQUENCE</scope>
    <source>
        <strain evidence="2">20211129_DDA</strain>
        <tissue evidence="2">Liver</tissue>
    </source>
</reference>
<feature type="compositionally biased region" description="Basic and acidic residues" evidence="1">
    <location>
        <begin position="45"/>
        <end position="76"/>
    </location>
</feature>
<proteinExistence type="predicted"/>
<dbReference type="Proteomes" id="UP001066276">
    <property type="component" value="Chromosome 7"/>
</dbReference>
<name>A0AAV7PR60_PLEWA</name>
<feature type="compositionally biased region" description="Basic and acidic residues" evidence="1">
    <location>
        <begin position="84"/>
        <end position="98"/>
    </location>
</feature>
<organism evidence="2 3">
    <name type="scientific">Pleurodeles waltl</name>
    <name type="common">Iberian ribbed newt</name>
    <dbReference type="NCBI Taxonomy" id="8319"/>
    <lineage>
        <taxon>Eukaryota</taxon>
        <taxon>Metazoa</taxon>
        <taxon>Chordata</taxon>
        <taxon>Craniata</taxon>
        <taxon>Vertebrata</taxon>
        <taxon>Euteleostomi</taxon>
        <taxon>Amphibia</taxon>
        <taxon>Batrachia</taxon>
        <taxon>Caudata</taxon>
        <taxon>Salamandroidea</taxon>
        <taxon>Salamandridae</taxon>
        <taxon>Pleurodelinae</taxon>
        <taxon>Pleurodeles</taxon>
    </lineage>
</organism>
<evidence type="ECO:0000313" key="2">
    <source>
        <dbReference type="EMBL" id="KAJ1129475.1"/>
    </source>
</evidence>
<keyword evidence="3" id="KW-1185">Reference proteome</keyword>
<dbReference type="EMBL" id="JANPWB010000011">
    <property type="protein sequence ID" value="KAJ1129475.1"/>
    <property type="molecule type" value="Genomic_DNA"/>
</dbReference>
<feature type="region of interest" description="Disordered" evidence="1">
    <location>
        <begin position="1"/>
        <end position="104"/>
    </location>
</feature>
<dbReference type="AlphaFoldDB" id="A0AAV7PR60"/>
<comment type="caution">
    <text evidence="2">The sequence shown here is derived from an EMBL/GenBank/DDBJ whole genome shotgun (WGS) entry which is preliminary data.</text>
</comment>
<accession>A0AAV7PR60</accession>
<protein>
    <submittedName>
        <fullName evidence="2">Uncharacterized protein</fullName>
    </submittedName>
</protein>